<accession>M2SBG0</accession>
<sequence length="187" mass="20926">MTQKAKRKAWADFGLGLGTVACEERREREVLIGWLGRVLLTRGESKDSVAGRFRAVVFFWGVGVFDWGGEKGCTGGLDTCGGGYYDDSSEVFYYKGMFLVDSRLRLGACGQTRNPQAAFPGVPLTRTVVGHNRQIWGEEAAGRKRQVTDGSLLEAEITKAGCEREAYQEARRNQCWESFKRKRVRDV</sequence>
<evidence type="ECO:0000313" key="1">
    <source>
        <dbReference type="EMBL" id="EMD64618.1"/>
    </source>
</evidence>
<name>M2SBG0_COCSN</name>
<dbReference type="AlphaFoldDB" id="M2SBG0"/>
<dbReference type="HOGENOM" id="CLU_1447562_0_0_1"/>
<gene>
    <name evidence="1" type="ORF">COCSADRAFT_189696</name>
</gene>
<reference evidence="2" key="2">
    <citation type="journal article" date="2013" name="PLoS Genet.">
        <title>Comparative genome structure, secondary metabolite, and effector coding capacity across Cochliobolus pathogens.</title>
        <authorList>
            <person name="Condon B.J."/>
            <person name="Leng Y."/>
            <person name="Wu D."/>
            <person name="Bushley K.E."/>
            <person name="Ohm R.A."/>
            <person name="Otillar R."/>
            <person name="Martin J."/>
            <person name="Schackwitz W."/>
            <person name="Grimwood J."/>
            <person name="MohdZainudin N."/>
            <person name="Xue C."/>
            <person name="Wang R."/>
            <person name="Manning V.A."/>
            <person name="Dhillon B."/>
            <person name="Tu Z.J."/>
            <person name="Steffenson B.J."/>
            <person name="Salamov A."/>
            <person name="Sun H."/>
            <person name="Lowry S."/>
            <person name="LaButti K."/>
            <person name="Han J."/>
            <person name="Copeland A."/>
            <person name="Lindquist E."/>
            <person name="Barry K."/>
            <person name="Schmutz J."/>
            <person name="Baker S.E."/>
            <person name="Ciuffetti L.M."/>
            <person name="Grigoriev I.V."/>
            <person name="Zhong S."/>
            <person name="Turgeon B.G."/>
        </authorList>
    </citation>
    <scope>NUCLEOTIDE SEQUENCE [LARGE SCALE GENOMIC DNA]</scope>
    <source>
        <strain evidence="2">ND90Pr / ATCC 201652</strain>
    </source>
</reference>
<dbReference type="Proteomes" id="UP000016934">
    <property type="component" value="Unassembled WGS sequence"/>
</dbReference>
<protein>
    <submittedName>
        <fullName evidence="1">Uncharacterized protein</fullName>
    </submittedName>
</protein>
<proteinExistence type="predicted"/>
<dbReference type="EMBL" id="KB445642">
    <property type="protein sequence ID" value="EMD64618.1"/>
    <property type="molecule type" value="Genomic_DNA"/>
</dbReference>
<reference evidence="1 2" key="1">
    <citation type="journal article" date="2012" name="PLoS Pathog.">
        <title>Diverse lifestyles and strategies of plant pathogenesis encoded in the genomes of eighteen Dothideomycetes fungi.</title>
        <authorList>
            <person name="Ohm R.A."/>
            <person name="Feau N."/>
            <person name="Henrissat B."/>
            <person name="Schoch C.L."/>
            <person name="Horwitz B.A."/>
            <person name="Barry K.W."/>
            <person name="Condon B.J."/>
            <person name="Copeland A.C."/>
            <person name="Dhillon B."/>
            <person name="Glaser F."/>
            <person name="Hesse C.N."/>
            <person name="Kosti I."/>
            <person name="LaButti K."/>
            <person name="Lindquist E.A."/>
            <person name="Lucas S."/>
            <person name="Salamov A.A."/>
            <person name="Bradshaw R.E."/>
            <person name="Ciuffetti L."/>
            <person name="Hamelin R.C."/>
            <person name="Kema G.H.J."/>
            <person name="Lawrence C."/>
            <person name="Scott J.A."/>
            <person name="Spatafora J.W."/>
            <person name="Turgeon B.G."/>
            <person name="de Wit P.J.G.M."/>
            <person name="Zhong S."/>
            <person name="Goodwin S.B."/>
            <person name="Grigoriev I.V."/>
        </authorList>
    </citation>
    <scope>NUCLEOTIDE SEQUENCE [LARGE SCALE GENOMIC DNA]</scope>
    <source>
        <strain evidence="2">ND90Pr / ATCC 201652</strain>
    </source>
</reference>
<dbReference type="RefSeq" id="XP_007699238.1">
    <property type="nucleotide sequence ID" value="XM_007701048.1"/>
</dbReference>
<organism evidence="1 2">
    <name type="scientific">Cochliobolus sativus (strain ND90Pr / ATCC 201652)</name>
    <name type="common">Common root rot and spot blotch fungus</name>
    <name type="synonym">Bipolaris sorokiniana</name>
    <dbReference type="NCBI Taxonomy" id="665912"/>
    <lineage>
        <taxon>Eukaryota</taxon>
        <taxon>Fungi</taxon>
        <taxon>Dikarya</taxon>
        <taxon>Ascomycota</taxon>
        <taxon>Pezizomycotina</taxon>
        <taxon>Dothideomycetes</taxon>
        <taxon>Pleosporomycetidae</taxon>
        <taxon>Pleosporales</taxon>
        <taxon>Pleosporineae</taxon>
        <taxon>Pleosporaceae</taxon>
        <taxon>Bipolaris</taxon>
    </lineage>
</organism>
<dbReference type="KEGG" id="bsc:COCSADRAFT_189696"/>
<evidence type="ECO:0000313" key="2">
    <source>
        <dbReference type="Proteomes" id="UP000016934"/>
    </source>
</evidence>
<keyword evidence="2" id="KW-1185">Reference proteome</keyword>
<dbReference type="GeneID" id="19133689"/>